<gene>
    <name evidence="1" type="ORF">F6J89_18370</name>
</gene>
<sequence>MTQPNSNEQENKEEVVIEQFALGLSIKVVSDFLKPTAKLLGDKLTSKVKQTFFPEDVLQEEREQERQ</sequence>
<dbReference type="AlphaFoldDB" id="A0A6B3NIQ0"/>
<comment type="caution">
    <text evidence="1">The sequence shown here is derived from an EMBL/GenBank/DDBJ whole genome shotgun (WGS) entry which is preliminary data.</text>
</comment>
<protein>
    <submittedName>
        <fullName evidence="1">Uncharacterized protein</fullName>
    </submittedName>
</protein>
<proteinExistence type="predicted"/>
<accession>A0A6B3NIQ0</accession>
<name>A0A6B3NIQ0_9CYAN</name>
<dbReference type="EMBL" id="JAAHFQ010000383">
    <property type="protein sequence ID" value="NER29531.1"/>
    <property type="molecule type" value="Genomic_DNA"/>
</dbReference>
<organism evidence="1">
    <name type="scientific">Symploca sp. SIO1C4</name>
    <dbReference type="NCBI Taxonomy" id="2607765"/>
    <lineage>
        <taxon>Bacteria</taxon>
        <taxon>Bacillati</taxon>
        <taxon>Cyanobacteriota</taxon>
        <taxon>Cyanophyceae</taxon>
        <taxon>Coleofasciculales</taxon>
        <taxon>Coleofasciculaceae</taxon>
        <taxon>Symploca</taxon>
    </lineage>
</organism>
<evidence type="ECO:0000313" key="1">
    <source>
        <dbReference type="EMBL" id="NER29531.1"/>
    </source>
</evidence>
<reference evidence="1" key="1">
    <citation type="submission" date="2019-11" db="EMBL/GenBank/DDBJ databases">
        <title>Genomic insights into an expanded diversity of filamentous marine cyanobacteria reveals the extraordinary biosynthetic potential of Moorea and Okeania.</title>
        <authorList>
            <person name="Ferreira Leao T."/>
            <person name="Wang M."/>
            <person name="Moss N."/>
            <person name="Da Silva R."/>
            <person name="Sanders J."/>
            <person name="Nurk S."/>
            <person name="Gurevich A."/>
            <person name="Humphrey G."/>
            <person name="Reher R."/>
            <person name="Zhu Q."/>
            <person name="Belda-Ferre P."/>
            <person name="Glukhov E."/>
            <person name="Rex R."/>
            <person name="Dorrestein P.C."/>
            <person name="Knight R."/>
            <person name="Pevzner P."/>
            <person name="Gerwick W.H."/>
            <person name="Gerwick L."/>
        </authorList>
    </citation>
    <scope>NUCLEOTIDE SEQUENCE</scope>
    <source>
        <strain evidence="1">SIO1C4</strain>
    </source>
</reference>